<comment type="function">
    <text evidence="9">Catalyzes the radical-mediated insertion of two sulfur atoms into the C-6 and C-8 positions of the octanoyl moiety bound to the lipoyl domains of lipoate-dependent enzymes, thereby converting the octanoylated domains into lipoylated derivatives.</text>
</comment>
<reference evidence="11" key="1">
    <citation type="submission" date="2020-04" db="EMBL/GenBank/DDBJ databases">
        <title>Deep metagenomics examines the oral microbiome during advanced dental caries in children, revealing novel taxa and co-occurrences with host molecules.</title>
        <authorList>
            <person name="Baker J.L."/>
            <person name="Morton J.T."/>
            <person name="Dinis M."/>
            <person name="Alvarez R."/>
            <person name="Tran N.C."/>
            <person name="Knight R."/>
            <person name="Edlund A."/>
        </authorList>
    </citation>
    <scope>NUCLEOTIDE SEQUENCE</scope>
    <source>
        <strain evidence="11">JCVI_24_bin.2</strain>
    </source>
</reference>
<dbReference type="PANTHER" id="PTHR10949">
    <property type="entry name" value="LIPOYL SYNTHASE"/>
    <property type="match status" value="1"/>
</dbReference>
<proteinExistence type="inferred from homology"/>
<keyword evidence="2 9" id="KW-0963">Cytoplasm</keyword>
<comment type="subcellular location">
    <subcellularLocation>
        <location evidence="9">Cytoplasm</location>
    </subcellularLocation>
</comment>
<dbReference type="GO" id="GO:0009249">
    <property type="term" value="P:protein lipoylation"/>
    <property type="evidence" value="ECO:0007669"/>
    <property type="project" value="UniProtKB-UniRule"/>
</dbReference>
<feature type="binding site" evidence="9">
    <location>
        <position position="73"/>
    </location>
    <ligand>
        <name>[4Fe-4S] cluster</name>
        <dbReference type="ChEBI" id="CHEBI:49883"/>
        <label>2</label>
        <note>4Fe-4S-S-AdoMet</note>
    </ligand>
</feature>
<keyword evidence="4 9" id="KW-0949">S-adenosyl-L-methionine</keyword>
<dbReference type="CDD" id="cd01335">
    <property type="entry name" value="Radical_SAM"/>
    <property type="match status" value="1"/>
</dbReference>
<dbReference type="InterPro" id="IPR058240">
    <property type="entry name" value="rSAM_sf"/>
</dbReference>
<dbReference type="InterPro" id="IPR013785">
    <property type="entry name" value="Aldolase_TIM"/>
</dbReference>
<dbReference type="EC" id="2.8.1.8" evidence="9"/>
<evidence type="ECO:0000256" key="4">
    <source>
        <dbReference type="ARBA" id="ARBA00022691"/>
    </source>
</evidence>
<dbReference type="SFLD" id="SFLDF00271">
    <property type="entry name" value="lipoyl_synthase"/>
    <property type="match status" value="1"/>
</dbReference>
<dbReference type="Proteomes" id="UP000709351">
    <property type="component" value="Unassembled WGS sequence"/>
</dbReference>
<evidence type="ECO:0000256" key="5">
    <source>
        <dbReference type="ARBA" id="ARBA00022723"/>
    </source>
</evidence>
<comment type="catalytic activity">
    <reaction evidence="8 9">
        <text>[[Fe-S] cluster scaffold protein carrying a second [4Fe-4S](2+) cluster] + N(6)-octanoyl-L-lysyl-[protein] + 2 oxidized [2Fe-2S]-[ferredoxin] + 2 S-adenosyl-L-methionine + 4 H(+) = [[Fe-S] cluster scaffold protein] + N(6)-[(R)-dihydrolipoyl]-L-lysyl-[protein] + 4 Fe(3+) + 2 hydrogen sulfide + 2 5'-deoxyadenosine + 2 L-methionine + 2 reduced [2Fe-2S]-[ferredoxin]</text>
        <dbReference type="Rhea" id="RHEA:16585"/>
        <dbReference type="Rhea" id="RHEA-COMP:9928"/>
        <dbReference type="Rhea" id="RHEA-COMP:10000"/>
        <dbReference type="Rhea" id="RHEA-COMP:10001"/>
        <dbReference type="Rhea" id="RHEA-COMP:10475"/>
        <dbReference type="Rhea" id="RHEA-COMP:14568"/>
        <dbReference type="Rhea" id="RHEA-COMP:14569"/>
        <dbReference type="ChEBI" id="CHEBI:15378"/>
        <dbReference type="ChEBI" id="CHEBI:17319"/>
        <dbReference type="ChEBI" id="CHEBI:29034"/>
        <dbReference type="ChEBI" id="CHEBI:29919"/>
        <dbReference type="ChEBI" id="CHEBI:33722"/>
        <dbReference type="ChEBI" id="CHEBI:33737"/>
        <dbReference type="ChEBI" id="CHEBI:33738"/>
        <dbReference type="ChEBI" id="CHEBI:57844"/>
        <dbReference type="ChEBI" id="CHEBI:59789"/>
        <dbReference type="ChEBI" id="CHEBI:78809"/>
        <dbReference type="ChEBI" id="CHEBI:83100"/>
        <dbReference type="EC" id="2.8.1.8"/>
    </reaction>
</comment>
<dbReference type="SFLD" id="SFLDS00029">
    <property type="entry name" value="Radical_SAM"/>
    <property type="match status" value="1"/>
</dbReference>
<dbReference type="PANTHER" id="PTHR10949:SF0">
    <property type="entry name" value="LIPOYL SYNTHASE, MITOCHONDRIAL"/>
    <property type="match status" value="1"/>
</dbReference>
<evidence type="ECO:0000256" key="3">
    <source>
        <dbReference type="ARBA" id="ARBA00022679"/>
    </source>
</evidence>
<feature type="binding site" evidence="9">
    <location>
        <position position="47"/>
    </location>
    <ligand>
        <name>[4Fe-4S] cluster</name>
        <dbReference type="ChEBI" id="CHEBI:49883"/>
        <label>1</label>
    </ligand>
</feature>
<feature type="binding site" evidence="9">
    <location>
        <position position="286"/>
    </location>
    <ligand>
        <name>[4Fe-4S] cluster</name>
        <dbReference type="ChEBI" id="CHEBI:49883"/>
        <label>1</label>
    </ligand>
</feature>
<evidence type="ECO:0000256" key="2">
    <source>
        <dbReference type="ARBA" id="ARBA00022490"/>
    </source>
</evidence>
<dbReference type="FunFam" id="3.20.20.70:FF:000040">
    <property type="entry name" value="Lipoyl synthase"/>
    <property type="match status" value="1"/>
</dbReference>
<feature type="binding site" evidence="9">
    <location>
        <position position="58"/>
    </location>
    <ligand>
        <name>[4Fe-4S] cluster</name>
        <dbReference type="ChEBI" id="CHEBI:49883"/>
        <label>1</label>
    </ligand>
</feature>
<dbReference type="GO" id="GO:0016992">
    <property type="term" value="F:lipoate synthase activity"/>
    <property type="evidence" value="ECO:0007669"/>
    <property type="project" value="UniProtKB-UniRule"/>
</dbReference>
<keyword evidence="6 9" id="KW-0408">Iron</keyword>
<evidence type="ECO:0000256" key="1">
    <source>
        <dbReference type="ARBA" id="ARBA00022485"/>
    </source>
</evidence>
<keyword evidence="3 9" id="KW-0808">Transferase</keyword>
<dbReference type="GO" id="GO:0051539">
    <property type="term" value="F:4 iron, 4 sulfur cluster binding"/>
    <property type="evidence" value="ECO:0007669"/>
    <property type="project" value="UniProtKB-UniRule"/>
</dbReference>
<protein>
    <recommendedName>
        <fullName evidence="9">Lipoyl synthase</fullName>
        <ecNumber evidence="9">2.8.1.8</ecNumber>
    </recommendedName>
    <alternativeName>
        <fullName evidence="9">Lip-syn</fullName>
        <shortName evidence="9">LS</shortName>
    </alternativeName>
    <alternativeName>
        <fullName evidence="9">Lipoate synthase</fullName>
    </alternativeName>
    <alternativeName>
        <fullName evidence="9">Lipoic acid synthase</fullName>
    </alternativeName>
    <alternativeName>
        <fullName evidence="9">Sulfur insertion protein LipA</fullName>
    </alternativeName>
</protein>
<gene>
    <name evidence="9 11" type="primary">lipA</name>
    <name evidence="11" type="ORF">HXM93_00755</name>
</gene>
<comment type="cofactor">
    <cofactor evidence="9">
        <name>[4Fe-4S] cluster</name>
        <dbReference type="ChEBI" id="CHEBI:49883"/>
    </cofactor>
    <text evidence="9">Binds 2 [4Fe-4S] clusters per subunit. One cluster is coordinated with 3 cysteines and an exchangeable S-adenosyl-L-methionine.</text>
</comment>
<keyword evidence="1 9" id="KW-0004">4Fe-4S</keyword>
<evidence type="ECO:0000256" key="8">
    <source>
        <dbReference type="ARBA" id="ARBA00047326"/>
    </source>
</evidence>
<evidence type="ECO:0000256" key="6">
    <source>
        <dbReference type="ARBA" id="ARBA00023004"/>
    </source>
</evidence>
<name>A0A930GWW4_9FIRM</name>
<dbReference type="EMBL" id="JABZRD010000025">
    <property type="protein sequence ID" value="MBF1283051.1"/>
    <property type="molecule type" value="Genomic_DNA"/>
</dbReference>
<feature type="binding site" evidence="9">
    <location>
        <position position="80"/>
    </location>
    <ligand>
        <name>[4Fe-4S] cluster</name>
        <dbReference type="ChEBI" id="CHEBI:49883"/>
        <label>2</label>
        <note>4Fe-4S-S-AdoMet</note>
    </ligand>
</feature>
<dbReference type="Pfam" id="PF04055">
    <property type="entry name" value="Radical_SAM"/>
    <property type="match status" value="1"/>
</dbReference>
<keyword evidence="5 9" id="KW-0479">Metal-binding</keyword>
<feature type="binding site" evidence="9">
    <location>
        <position position="77"/>
    </location>
    <ligand>
        <name>[4Fe-4S] cluster</name>
        <dbReference type="ChEBI" id="CHEBI:49883"/>
        <label>2</label>
        <note>4Fe-4S-S-AdoMet</note>
    </ligand>
</feature>
<feature type="binding site" evidence="9">
    <location>
        <position position="52"/>
    </location>
    <ligand>
        <name>[4Fe-4S] cluster</name>
        <dbReference type="ChEBI" id="CHEBI:49883"/>
        <label>1</label>
    </ligand>
</feature>
<sequence>MEKSLERIEEKKAFSEKKPDWLKVRFNQEATEEVASLMKDLHLNTVCKEANCPNLAECYRKHTATFMILGNICTRNCRFCNVCTGRPEPPDEEEPKNVALAAKKLNLKHVVLTCSTRDDLPDGGATQFAKTIRAIRELCPGTTVEALISDMQGDTDALDIVLEAMPDVLNHNVETVKELQRAVRSKASYERSLFVLKYCKEHGKNIRTKTGFMVGLGETEEQIEELMRDVYDTGCDILTIGQYLQPTKLHYPLARYASPEDFQRYKEKALNIGFRFVASAPLARSSYKAWEVMEDVHDLY</sequence>
<dbReference type="AlphaFoldDB" id="A0A930GWW4"/>
<dbReference type="HAMAP" id="MF_00206">
    <property type="entry name" value="Lipoyl_synth"/>
    <property type="match status" value="1"/>
</dbReference>
<dbReference type="GO" id="GO:0046872">
    <property type="term" value="F:metal ion binding"/>
    <property type="evidence" value="ECO:0007669"/>
    <property type="project" value="UniProtKB-KW"/>
</dbReference>
<dbReference type="PROSITE" id="PS51918">
    <property type="entry name" value="RADICAL_SAM"/>
    <property type="match status" value="1"/>
</dbReference>
<dbReference type="SUPFAM" id="SSF102114">
    <property type="entry name" value="Radical SAM enzymes"/>
    <property type="match status" value="1"/>
</dbReference>
<dbReference type="NCBIfam" id="NF004019">
    <property type="entry name" value="PRK05481.1"/>
    <property type="match status" value="1"/>
</dbReference>
<evidence type="ECO:0000313" key="11">
    <source>
        <dbReference type="EMBL" id="MBF1283051.1"/>
    </source>
</evidence>
<dbReference type="SFLD" id="SFLDG01058">
    <property type="entry name" value="lipoyl_synthase_like"/>
    <property type="match status" value="1"/>
</dbReference>
<keyword evidence="7 9" id="KW-0411">Iron-sulfur</keyword>
<comment type="similarity">
    <text evidence="9">Belongs to the radical SAM superfamily. Lipoyl synthase family.</text>
</comment>
<organism evidence="11 12">
    <name type="scientific">Oribacterium parvum</name>
    <dbReference type="NCBI Taxonomy" id="1501329"/>
    <lineage>
        <taxon>Bacteria</taxon>
        <taxon>Bacillati</taxon>
        <taxon>Bacillota</taxon>
        <taxon>Clostridia</taxon>
        <taxon>Lachnospirales</taxon>
        <taxon>Lachnospiraceae</taxon>
        <taxon>Oribacterium</taxon>
    </lineage>
</organism>
<feature type="domain" description="Radical SAM core" evidence="10">
    <location>
        <begin position="59"/>
        <end position="275"/>
    </location>
</feature>
<dbReference type="InterPro" id="IPR003698">
    <property type="entry name" value="Lipoyl_synth"/>
</dbReference>
<dbReference type="SMART" id="SM00729">
    <property type="entry name" value="Elp3"/>
    <property type="match status" value="1"/>
</dbReference>
<dbReference type="GO" id="GO:0005737">
    <property type="term" value="C:cytoplasm"/>
    <property type="evidence" value="ECO:0007669"/>
    <property type="project" value="UniProtKB-SubCell"/>
</dbReference>
<dbReference type="InterPro" id="IPR007197">
    <property type="entry name" value="rSAM"/>
</dbReference>
<evidence type="ECO:0000313" key="12">
    <source>
        <dbReference type="Proteomes" id="UP000709351"/>
    </source>
</evidence>
<dbReference type="Gene3D" id="3.20.20.70">
    <property type="entry name" value="Aldolase class I"/>
    <property type="match status" value="1"/>
</dbReference>
<dbReference type="NCBIfam" id="TIGR00510">
    <property type="entry name" value="lipA"/>
    <property type="match status" value="1"/>
</dbReference>
<comment type="caution">
    <text evidence="11">The sequence shown here is derived from an EMBL/GenBank/DDBJ whole genome shotgun (WGS) entry which is preliminary data.</text>
</comment>
<dbReference type="PIRSF" id="PIRSF005963">
    <property type="entry name" value="Lipoyl_synth"/>
    <property type="match status" value="1"/>
</dbReference>
<dbReference type="NCBIfam" id="NF009544">
    <property type="entry name" value="PRK12928.1"/>
    <property type="match status" value="1"/>
</dbReference>
<dbReference type="InterPro" id="IPR006638">
    <property type="entry name" value="Elp3/MiaA/NifB-like_rSAM"/>
</dbReference>
<evidence type="ECO:0000259" key="10">
    <source>
        <dbReference type="PROSITE" id="PS51918"/>
    </source>
</evidence>
<accession>A0A930GWW4</accession>
<comment type="pathway">
    <text evidence="9">Protein modification; protein lipoylation via endogenous pathway; protein N(6)-(lipoyl)lysine from octanoyl-[acyl-carrier-protein]: step 2/2.</text>
</comment>
<evidence type="ECO:0000256" key="9">
    <source>
        <dbReference type="HAMAP-Rule" id="MF_00206"/>
    </source>
</evidence>
<evidence type="ECO:0000256" key="7">
    <source>
        <dbReference type="ARBA" id="ARBA00023014"/>
    </source>
</evidence>